<reference evidence="8 9" key="1">
    <citation type="submission" date="2014-11" db="EMBL/GenBank/DDBJ databases">
        <authorList>
            <person name="Diene M.Seydina."/>
        </authorList>
    </citation>
    <scope>NUCLEOTIDE SEQUENCE [LARGE SCALE GENOMIC DNA]</scope>
    <source>
        <strain evidence="8 9">Neisseria meningitidis CHUV</strain>
    </source>
</reference>
<dbReference type="EMBL" id="CVTF01000017">
    <property type="protein sequence ID" value="CRY98212.1"/>
    <property type="molecule type" value="Genomic_DNA"/>
</dbReference>
<comment type="similarity">
    <text evidence="6">Belongs to the UPF0758 family.</text>
</comment>
<dbReference type="SUPFAM" id="SSF102712">
    <property type="entry name" value="JAB1/MPN domain"/>
    <property type="match status" value="1"/>
</dbReference>
<evidence type="ECO:0000256" key="1">
    <source>
        <dbReference type="ARBA" id="ARBA00022670"/>
    </source>
</evidence>
<dbReference type="InterPro" id="IPR010994">
    <property type="entry name" value="RuvA_2-like"/>
</dbReference>
<evidence type="ECO:0000256" key="5">
    <source>
        <dbReference type="ARBA" id="ARBA00023049"/>
    </source>
</evidence>
<evidence type="ECO:0000256" key="4">
    <source>
        <dbReference type="ARBA" id="ARBA00022833"/>
    </source>
</evidence>
<proteinExistence type="inferred from homology"/>
<dbReference type="AlphaFoldDB" id="A0A0H5QRB8"/>
<dbReference type="GO" id="GO:0008237">
    <property type="term" value="F:metallopeptidase activity"/>
    <property type="evidence" value="ECO:0007669"/>
    <property type="project" value="UniProtKB-KW"/>
</dbReference>
<dbReference type="SUPFAM" id="SSF47781">
    <property type="entry name" value="RuvA domain 2-like"/>
    <property type="match status" value="1"/>
</dbReference>
<dbReference type="GO" id="GO:0006508">
    <property type="term" value="P:proteolysis"/>
    <property type="evidence" value="ECO:0007669"/>
    <property type="project" value="UniProtKB-KW"/>
</dbReference>
<dbReference type="InterPro" id="IPR037518">
    <property type="entry name" value="MPN"/>
</dbReference>
<dbReference type="PANTHER" id="PTHR30471">
    <property type="entry name" value="DNA REPAIR PROTEIN RADC"/>
    <property type="match status" value="1"/>
</dbReference>
<protein>
    <submittedName>
        <fullName evidence="8">DNA repair protein RadC</fullName>
    </submittedName>
</protein>
<dbReference type="Proteomes" id="UP000182715">
    <property type="component" value="Unassembled WGS sequence"/>
</dbReference>
<organism evidence="8 9">
    <name type="scientific">Neisseria meningitidis serogroup B</name>
    <dbReference type="NCBI Taxonomy" id="491"/>
    <lineage>
        <taxon>Bacteria</taxon>
        <taxon>Pseudomonadati</taxon>
        <taxon>Pseudomonadota</taxon>
        <taxon>Betaproteobacteria</taxon>
        <taxon>Neisseriales</taxon>
        <taxon>Neisseriaceae</taxon>
        <taxon>Neisseria</taxon>
    </lineage>
</organism>
<sequence>MSIKQWPEGERPREKLLERGAAALSDAELLAILLRVGTRGMSAVDLARYLLQEFGSLGRLMSAEVGKLSAYKGMGTASFTQFAVVREIGRRILAEELQESIVLSDPDTVADYLRFHLGQEKVEVSVALLLNRQNQLIAVRELSRGTVAENTIYIREIVKLALDEYADSLIIAHNHPGGSPEPSQEDIMFTRRLAQAMSLVDVSLLDHFIVTAQTVRSFRQLGLMP</sequence>
<dbReference type="InterPro" id="IPR046778">
    <property type="entry name" value="UPF0758_N"/>
</dbReference>
<dbReference type="InterPro" id="IPR001405">
    <property type="entry name" value="UPF0758"/>
</dbReference>
<keyword evidence="1" id="KW-0645">Protease</keyword>
<dbReference type="NCBIfam" id="NF000642">
    <property type="entry name" value="PRK00024.1"/>
    <property type="match status" value="1"/>
</dbReference>
<dbReference type="Pfam" id="PF20582">
    <property type="entry name" value="UPF0758_N"/>
    <property type="match status" value="1"/>
</dbReference>
<keyword evidence="2" id="KW-0479">Metal-binding</keyword>
<feature type="domain" description="MPN" evidence="7">
    <location>
        <begin position="102"/>
        <end position="224"/>
    </location>
</feature>
<keyword evidence="4" id="KW-0862">Zinc</keyword>
<evidence type="ECO:0000313" key="8">
    <source>
        <dbReference type="EMBL" id="CRY98212.1"/>
    </source>
</evidence>
<keyword evidence="3" id="KW-0378">Hydrolase</keyword>
<evidence type="ECO:0000256" key="3">
    <source>
        <dbReference type="ARBA" id="ARBA00022801"/>
    </source>
</evidence>
<dbReference type="CDD" id="cd08071">
    <property type="entry name" value="MPN_DUF2466"/>
    <property type="match status" value="1"/>
</dbReference>
<dbReference type="Pfam" id="PF04002">
    <property type="entry name" value="RadC"/>
    <property type="match status" value="1"/>
</dbReference>
<evidence type="ECO:0000256" key="2">
    <source>
        <dbReference type="ARBA" id="ARBA00022723"/>
    </source>
</evidence>
<evidence type="ECO:0000256" key="6">
    <source>
        <dbReference type="RuleBase" id="RU003797"/>
    </source>
</evidence>
<name>A0A0H5QRB8_NEIMI</name>
<dbReference type="OMA" id="ELMPREK"/>
<dbReference type="PANTHER" id="PTHR30471:SF3">
    <property type="entry name" value="UPF0758 PROTEIN YEES-RELATED"/>
    <property type="match status" value="1"/>
</dbReference>
<evidence type="ECO:0000259" key="7">
    <source>
        <dbReference type="PROSITE" id="PS50249"/>
    </source>
</evidence>
<dbReference type="NCBIfam" id="TIGR00608">
    <property type="entry name" value="radc"/>
    <property type="match status" value="1"/>
</dbReference>
<accession>A0A0H5QRB8</accession>
<dbReference type="Gene3D" id="3.40.140.10">
    <property type="entry name" value="Cytidine Deaminase, domain 2"/>
    <property type="match status" value="1"/>
</dbReference>
<dbReference type="InterPro" id="IPR025657">
    <property type="entry name" value="RadC_JAB"/>
</dbReference>
<dbReference type="PROSITE" id="PS50249">
    <property type="entry name" value="MPN"/>
    <property type="match status" value="1"/>
</dbReference>
<evidence type="ECO:0000313" key="9">
    <source>
        <dbReference type="Proteomes" id="UP000182715"/>
    </source>
</evidence>
<dbReference type="SMR" id="A0A0H5QRB8"/>
<dbReference type="GO" id="GO:0046872">
    <property type="term" value="F:metal ion binding"/>
    <property type="evidence" value="ECO:0007669"/>
    <property type="project" value="UniProtKB-KW"/>
</dbReference>
<keyword evidence="5" id="KW-0482">Metalloprotease</keyword>